<proteinExistence type="predicted"/>
<name>A0AA42CI55_9HYPH</name>
<dbReference type="EMBL" id="JAMOIM010000004">
    <property type="protein sequence ID" value="MCW6507999.1"/>
    <property type="molecule type" value="Genomic_DNA"/>
</dbReference>
<dbReference type="PANTHER" id="PTHR43236:SF1">
    <property type="entry name" value="BLL7220 PROTEIN"/>
    <property type="match status" value="1"/>
</dbReference>
<evidence type="ECO:0000313" key="2">
    <source>
        <dbReference type="EMBL" id="MCW6507999.1"/>
    </source>
</evidence>
<dbReference type="AlphaFoldDB" id="A0AA42CI55"/>
<feature type="domain" description="IrrE N-terminal-like" evidence="1">
    <location>
        <begin position="75"/>
        <end position="172"/>
    </location>
</feature>
<accession>A0AA42CI55</accession>
<comment type="caution">
    <text evidence="2">The sequence shown here is derived from an EMBL/GenBank/DDBJ whole genome shotgun (WGS) entry which is preliminary data.</text>
</comment>
<sequence length="180" mass="19681">MSTNLSGHSLAPVRASRAAIEGYAEEIAGIFSFNPGDALEPVVADLGGTIEYRNPVSSGNEPPESIAIRSSESFTIYLGKMNSSERDRLTIAHELGHLFLHYPLFTERHIGETMVVSRWVDETDPSQILGEWEANWFAAAFLMPEAKFRAACLRMELPGVAGLFAVSLSAAELRKRSLVA</sequence>
<dbReference type="Proteomes" id="UP001165667">
    <property type="component" value="Unassembled WGS sequence"/>
</dbReference>
<dbReference type="Pfam" id="PF06114">
    <property type="entry name" value="Peptidase_M78"/>
    <property type="match status" value="1"/>
</dbReference>
<dbReference type="InterPro" id="IPR052345">
    <property type="entry name" value="Rad_response_metalloprotease"/>
</dbReference>
<gene>
    <name evidence="2" type="ORF">M8523_08190</name>
</gene>
<dbReference type="InterPro" id="IPR010359">
    <property type="entry name" value="IrrE_HExxH"/>
</dbReference>
<dbReference type="Gene3D" id="1.10.10.2910">
    <property type="match status" value="1"/>
</dbReference>
<evidence type="ECO:0000313" key="3">
    <source>
        <dbReference type="Proteomes" id="UP001165667"/>
    </source>
</evidence>
<dbReference type="RefSeq" id="WP_282584355.1">
    <property type="nucleotide sequence ID" value="NZ_JAMOIM010000004.1"/>
</dbReference>
<reference evidence="2" key="1">
    <citation type="submission" date="2022-05" db="EMBL/GenBank/DDBJ databases">
        <authorList>
            <person name="Pankratov T."/>
        </authorList>
    </citation>
    <scope>NUCLEOTIDE SEQUENCE</scope>
    <source>
        <strain evidence="2">BP6-180914</strain>
    </source>
</reference>
<protein>
    <submittedName>
        <fullName evidence="2">ImmA/IrrE family metallo-endopeptidase</fullName>
    </submittedName>
</protein>
<evidence type="ECO:0000259" key="1">
    <source>
        <dbReference type="Pfam" id="PF06114"/>
    </source>
</evidence>
<keyword evidence="3" id="KW-1185">Reference proteome</keyword>
<organism evidence="2 3">
    <name type="scientific">Lichenifustis flavocetrariae</name>
    <dbReference type="NCBI Taxonomy" id="2949735"/>
    <lineage>
        <taxon>Bacteria</taxon>
        <taxon>Pseudomonadati</taxon>
        <taxon>Pseudomonadota</taxon>
        <taxon>Alphaproteobacteria</taxon>
        <taxon>Hyphomicrobiales</taxon>
        <taxon>Lichenihabitantaceae</taxon>
        <taxon>Lichenifustis</taxon>
    </lineage>
</organism>
<dbReference type="PANTHER" id="PTHR43236">
    <property type="entry name" value="ANTITOXIN HIGA1"/>
    <property type="match status" value="1"/>
</dbReference>